<evidence type="ECO:0000313" key="9">
    <source>
        <dbReference type="EMBL" id="CRX37687.1"/>
    </source>
</evidence>
<dbReference type="EMBL" id="CWGJ01000005">
    <property type="protein sequence ID" value="CRX37687.1"/>
    <property type="molecule type" value="Genomic_DNA"/>
</dbReference>
<protein>
    <recommendedName>
        <fullName evidence="2">ubiquitinyl hydrolase 1</fullName>
        <ecNumber evidence="2">3.4.19.12</ecNumber>
    </recommendedName>
</protein>
<feature type="domain" description="DUF3638" evidence="8">
    <location>
        <begin position="2070"/>
        <end position="2290"/>
    </location>
</feature>
<dbReference type="PANTHER" id="PTHR13367:SF28">
    <property type="entry name" value="UBIQUITIN THIOESTERASE ZRANB1"/>
    <property type="match status" value="1"/>
</dbReference>
<keyword evidence="3" id="KW-0645">Protease</keyword>
<keyword evidence="5" id="KW-0378">Hydrolase</keyword>
<gene>
    <name evidence="9" type="ORF">ELAC_0326</name>
</gene>
<feature type="region of interest" description="Disordered" evidence="7">
    <location>
        <begin position="2920"/>
        <end position="2943"/>
    </location>
</feature>
<evidence type="ECO:0000259" key="8">
    <source>
        <dbReference type="Pfam" id="PF12340"/>
    </source>
</evidence>
<dbReference type="InterPro" id="IPR022099">
    <property type="entry name" value="DUF3638"/>
</dbReference>
<evidence type="ECO:0000256" key="6">
    <source>
        <dbReference type="ARBA" id="ARBA00022807"/>
    </source>
</evidence>
<keyword evidence="4" id="KW-0833">Ubl conjugation pathway</keyword>
<comment type="catalytic activity">
    <reaction evidence="1">
        <text>Thiol-dependent hydrolysis of ester, thioester, amide, peptide and isopeptide bonds formed by the C-terminal Gly of ubiquitin (a 76-residue protein attached to proteins as an intracellular targeting signal).</text>
        <dbReference type="EC" id="3.4.19.12"/>
    </reaction>
</comment>
<evidence type="ECO:0000313" key="10">
    <source>
        <dbReference type="Proteomes" id="UP000220251"/>
    </source>
</evidence>
<evidence type="ECO:0000256" key="4">
    <source>
        <dbReference type="ARBA" id="ARBA00022786"/>
    </source>
</evidence>
<name>A0A0H5DND4_9BACT</name>
<keyword evidence="10" id="KW-1185">Reference proteome</keyword>
<dbReference type="PANTHER" id="PTHR13367">
    <property type="entry name" value="UBIQUITIN THIOESTERASE"/>
    <property type="match status" value="1"/>
</dbReference>
<dbReference type="Proteomes" id="UP000220251">
    <property type="component" value="Unassembled WGS sequence"/>
</dbReference>
<dbReference type="InterPro" id="IPR051346">
    <property type="entry name" value="OTU_Deubiquitinase"/>
</dbReference>
<dbReference type="EC" id="3.4.19.12" evidence="2"/>
<evidence type="ECO:0000256" key="1">
    <source>
        <dbReference type="ARBA" id="ARBA00000707"/>
    </source>
</evidence>
<dbReference type="OrthoDB" id="407974at2"/>
<dbReference type="GO" id="GO:0004843">
    <property type="term" value="F:cysteine-type deubiquitinase activity"/>
    <property type="evidence" value="ECO:0007669"/>
    <property type="project" value="UniProtKB-EC"/>
</dbReference>
<evidence type="ECO:0000256" key="7">
    <source>
        <dbReference type="SAM" id="MobiDB-lite"/>
    </source>
</evidence>
<proteinExistence type="predicted"/>
<dbReference type="GO" id="GO:0070530">
    <property type="term" value="F:K63-linked polyubiquitin modification-dependent protein binding"/>
    <property type="evidence" value="ECO:0007669"/>
    <property type="project" value="TreeGrafter"/>
</dbReference>
<evidence type="ECO:0000256" key="2">
    <source>
        <dbReference type="ARBA" id="ARBA00012759"/>
    </source>
</evidence>
<sequence>MELKREHLGQKIYADTAEQSKYADWKTVDAKKKEVSFKGLNFKVIEKKEHKLKLFSLKRIGNICLGVFCTVSTLGLALFSKTIRQCLSGREVVRILKEDYDKEYVDKILKYLPTPSLDSKGKAPDDELYKLSAHDFLLNYINDPNLRDSLQIDPKKILELYERLSLMSKEDGSWVDGIDLELLPQPENILEEEDHLIEDLRKKILTNVLLKNDKEIDTDAEEEWINPEQRIKPDAAGEHYRFVPIQNQTPPNANILFQIVADEFGASSELEGSQSKLMVANLLNYMQSANQAGAVYSDKLINELKNAVDLSSSGTTSKAVIAQSKNQIKEAINQNKPTLIMGGWVGAPFGHAIYYEVIPAGNGEVNFRLYNTGAGIKHHMSVRDGDAIKYQPYCEWKGIKEENILSDGFLKAVNEMTTNAKFSNGNPTNYGEEDVYVGLKKILNPSSESHAEDFNVKSDMLMSPQRSGVCSSRSLLAWARSNMSAAEYKRFKSDYKLQMLSDFVKSQADKPHIEPKDWRLIQKAHQSISRGIVKLYEQKLVGNDYIESVLGPLQETRDWIKANKSCIVVQHAHNIDFQYVKSSSDTSFNNVHSLNLPLHELAKTEAGINLDGTSFVVEAFRGLKVNNEALIAEELTKASAIAKNAWHTREDIALHAGLVDLVRKIPLEADFWQKAAKNDPKKAEALISELGVLSSYFMKSCFTVPQAETINPEKIYVMNKMIYLQHLICRQGHPNSPWNEVEMPDPIVDKACKFPDKKMKQEMALIKKAADSHVTKYVNQGGKQVALNPLRFFDSRVVTGNPESTGVRFGMETESHKVDNPVEDIIRKQYPEVVASLQNSDPQFTSLPKKCQDARIFTSDNLPDWIKAMRDTSMCYQHMAKAGVGPLKELDRDADITPTYKFQDEINESKSTVFISLKGVNEDIYDNPVAKRVREEKLAFLGNYTDEPSPFLKAFYNLSLYSSDHKEGALTQATLADRMKDFEKFGNDPEFKEMLRWFSTGPLGQLEALEYFTNHPEKLKERDYQVLLHMSIFGEHLESNLKVKGFEKTLSTFIEKNYQFLADENTLQPAVFLLKISSQLKSFCPAEPFFKGTMQQLQKLSETKGLEPEVKSIIFAETVRELGMKESLTEGEIRKLISCSIYLRENKIESKNQSDPDTLKKAAEAVIKHATSIKKALESGNPNQALLNGILKDLRPTAEAKVWHIQGAQDKFPSFTTDDEELQLHPLRSELQSKEGFNLIPQAIRNNPLFTLNFPGVERAQVHSGGVYSFQDANQNEIFVSMNGDALVIEKQMKHLTKGDEFYQLIPPSAILQESKEGNVESLLGSRTIAQDYALWQSMEPQEGGKCSVFALDQKTGALRYEIKAQKSDGSNTALKLGEVLELPGGLKLGKTSNLLTHFEDPSYIHEWYDAQGKLVKLELPRFQLEFNINSSKQLMCEEFPGFFLSPAKTIPKLGPNPHFIALENAEGACKVLLPRQNTQAPQTKEVLLARYELERDLERGNKSLQKYHVYDLNEQGALTQKSREANLHLAEVLATTQQYNKAVRLLNAVGDKLTPFTPAEKKSLENITHIEEVTGDKSGNAIAIRVLAHYLLFKNATFSHLEIAPGQLASLRGEYSLYLDHFNNLTAFKLSKDQEIFLLKALLEDQFEPAHYLRLKELDPVAAQDVKVSTSNNPPVKNSDPHADIDSCDLRAYYAKDYTFDQKLITRLSENIDIFFGHYYELARAGGAQEKKKIQDSIPFLLTADQGKYSGQAKILEAVLANPSAFKKIPDNSWDQKTNEKWIKEVRTAAKAHAKKMQQTVKPPPLLYKDITPDNFRLEKPKGAPAEVTVDYSSEAVGTSLGVWSSVFPCFLENKVTADPNQVDAYKKTIGAIQLADPVAQKEQARLLKDIDSLPAGTNFTFNSDEKHLQKARGFLGIYTEEKQAAEINLLTMRKIFDLVCLEDKENLTRLETDLIRMANEQSEIAEEKNLSAMMKFSGKDKVISLDELIVFYARGNPGALLARNPALTPETAGNIFQMVEAYLMTSTRDQQRTRAEDKWQKLEALGEYDSPMAQDLMNELASQYTAKRQYTPKDHPAYLAFEHYSNVLMRPAQVEKLDLFLKGGHDKLIMEMIMGSGKSKVLLPLLGLLRANGENISMLIVPQPLFESVSQDTQNILQSFGQALNTLHFDRDTKFSKASLQTILDSLERIQENKECLVMTSKSVQSLLLKFVEKGFEHFTSENRLKEFPEDLAIMGKIITLLEKSGYPMIDEADYILNVLHEVCFSSGQKGTPDRKEFEVISEIFSVVYQDPEIRSLARLDSNPTDSKGAIPLTEELYFSSVQNVLTDKVIERFKTMKFESSDLTNKLNGFISSMKDEDRKLLTDYLVRNKDNLKASQQFFNNLDPDLQDIFALAGEELSHLLPFTLCKVCDVKYGLDYDEKTNKVKSPIAIPFAAAKVPSSGSQFANTHITMNYTFQTYMKNGVTFDLVEEQVKTLQSQATREMISNKELTLNDTKAWQALSALKEGLNIPFKYSPDHIQELVDHINGNPDIKLEFVTNIILPQMEVFPSKISCNPQNLIAMFKDVSGFTGTLWNSLSMHHALKPEADPGIDSKTLMTLFNNSRMDVVEIKEGSSTSMLNSLQSMNIDYEMIADAGGYFKDKSNTEIAHLMKDLKGKDVVCYKGQQVITHKDGEIPLSESNLTAEDRLTFLDQSHTTGADVPQKRDAISLVTVGHNMLLRDLLQSVWRLRGLDKSQKVRFVISEEVSGIIRQTLNLKPTDPIHFDEILSFVIINQALQQGQDNYKALKQQLDLIPQTILLQVLLNEEIKPEAKLQAFVFLKEEWVKPTNLPARERYGKQPAMMDSQEVIKGDYQASIDKINMLFTKMPWLEEVGLSKAKYLGQAEEIVSHLKNNVPKELPSPAGDLDSDQTVEVEVKAETETQTELETEEASAKPSPEKQGFFRSTQGFTKYGTFQNFLKQPISPSDNQFEKNFYCKNQDSSCPSFSLKSYLESDPKLKGLSSAFEGIDITANILDWTYKGDKLEASHFNLFGNHSPSIHHLDIREGKITVMSAEEAQSKRSADEYYNLTLGFNDPSKQLTESERLKIVKIKFLNGESQYSPDETELLKKWLQSQGPKKMQDFYENYVLAGDNKKPKADAYRSGANSLKQLFSAA</sequence>
<keyword evidence="6" id="KW-0788">Thiol protease</keyword>
<dbReference type="RefSeq" id="WP_098037548.1">
    <property type="nucleotide sequence ID" value="NZ_CWGJ01000005.1"/>
</dbReference>
<evidence type="ECO:0000256" key="5">
    <source>
        <dbReference type="ARBA" id="ARBA00022801"/>
    </source>
</evidence>
<accession>A0A0H5DND4</accession>
<dbReference type="Pfam" id="PF12340">
    <property type="entry name" value="DUF3638"/>
    <property type="match status" value="1"/>
</dbReference>
<evidence type="ECO:0000256" key="3">
    <source>
        <dbReference type="ARBA" id="ARBA00022670"/>
    </source>
</evidence>
<dbReference type="GO" id="GO:0071947">
    <property type="term" value="P:protein deubiquitination involved in ubiquitin-dependent protein catabolic process"/>
    <property type="evidence" value="ECO:0007669"/>
    <property type="project" value="TreeGrafter"/>
</dbReference>
<organism evidence="9 10">
    <name type="scientific">Estrella lausannensis</name>
    <dbReference type="NCBI Taxonomy" id="483423"/>
    <lineage>
        <taxon>Bacteria</taxon>
        <taxon>Pseudomonadati</taxon>
        <taxon>Chlamydiota</taxon>
        <taxon>Chlamydiia</taxon>
        <taxon>Parachlamydiales</taxon>
        <taxon>Candidatus Criblamydiaceae</taxon>
        <taxon>Estrella</taxon>
    </lineage>
</organism>
<reference evidence="10" key="1">
    <citation type="submission" date="2015-06" db="EMBL/GenBank/DDBJ databases">
        <authorList>
            <person name="Bertelli C."/>
        </authorList>
    </citation>
    <scope>NUCLEOTIDE SEQUENCE [LARGE SCALE GENOMIC DNA]</scope>
    <source>
        <strain evidence="10">CRIB-30</strain>
    </source>
</reference>
<dbReference type="GO" id="GO:0005737">
    <property type="term" value="C:cytoplasm"/>
    <property type="evidence" value="ECO:0007669"/>
    <property type="project" value="TreeGrafter"/>
</dbReference>